<dbReference type="EMBL" id="LS974624">
    <property type="protein sequence ID" value="CAG7896783.1"/>
    <property type="molecule type" value="Genomic_DNA"/>
</dbReference>
<feature type="non-terminal residue" evidence="2">
    <location>
        <position position="1"/>
    </location>
</feature>
<sequence>TLSLPATAVSEDEFFWETNGTTDGSFSAAHTWEVLRPRETKKQWAELIWFKGAVPKYAFNMWIANADRLPTRTRLASWGLNIPTCCPLCSSHHETRDHLLLTCDFSKEIWRWLFDRLDRSRHSLLSWAELLSWIRGPQTSPTVTLRRVSAQTIIFHLWKQRNNVIHNQTYLSTAETFRFVDRDIRTIITAKRKRKNFDSLMSLWLR</sequence>
<dbReference type="PANTHER" id="PTHR33116:SF80">
    <property type="entry name" value="REVERSE TRANSCRIPTASE ZINC-BINDING DOMAIN-CONTAINING PROTEIN"/>
    <property type="match status" value="1"/>
</dbReference>
<organism evidence="2 3">
    <name type="scientific">Brassica campestris</name>
    <name type="common">Field mustard</name>
    <dbReference type="NCBI Taxonomy" id="3711"/>
    <lineage>
        <taxon>Eukaryota</taxon>
        <taxon>Viridiplantae</taxon>
        <taxon>Streptophyta</taxon>
        <taxon>Embryophyta</taxon>
        <taxon>Tracheophyta</taxon>
        <taxon>Spermatophyta</taxon>
        <taxon>Magnoliopsida</taxon>
        <taxon>eudicotyledons</taxon>
        <taxon>Gunneridae</taxon>
        <taxon>Pentapetalae</taxon>
        <taxon>rosids</taxon>
        <taxon>malvids</taxon>
        <taxon>Brassicales</taxon>
        <taxon>Brassicaceae</taxon>
        <taxon>Brassiceae</taxon>
        <taxon>Brassica</taxon>
    </lineage>
</organism>
<evidence type="ECO:0000259" key="1">
    <source>
        <dbReference type="Pfam" id="PF13966"/>
    </source>
</evidence>
<dbReference type="Gramene" id="A08p04490.2_BraZ1">
    <property type="protein sequence ID" value="A08p04490.2_BraZ1.CDS.1"/>
    <property type="gene ID" value="A08g04490.2_BraZ1"/>
</dbReference>
<evidence type="ECO:0000313" key="2">
    <source>
        <dbReference type="EMBL" id="CAG7896783.1"/>
    </source>
</evidence>
<protein>
    <recommendedName>
        <fullName evidence="1">Reverse transcriptase zinc-binding domain-containing protein</fullName>
    </recommendedName>
</protein>
<dbReference type="Pfam" id="PF13966">
    <property type="entry name" value="zf-RVT"/>
    <property type="match status" value="1"/>
</dbReference>
<dbReference type="AlphaFoldDB" id="A0A8D9M3B9"/>
<dbReference type="InterPro" id="IPR026960">
    <property type="entry name" value="RVT-Znf"/>
</dbReference>
<feature type="domain" description="Reverse transcriptase zinc-binding" evidence="1">
    <location>
        <begin position="26"/>
        <end position="110"/>
    </location>
</feature>
<name>A0A8D9M3B9_BRACM</name>
<reference evidence="2 3" key="1">
    <citation type="submission" date="2021-07" db="EMBL/GenBank/DDBJ databases">
        <authorList>
            <consortium name="Genoscope - CEA"/>
            <person name="William W."/>
        </authorList>
    </citation>
    <scope>NUCLEOTIDE SEQUENCE [LARGE SCALE GENOMIC DNA]</scope>
</reference>
<evidence type="ECO:0000313" key="3">
    <source>
        <dbReference type="Proteomes" id="UP000694005"/>
    </source>
</evidence>
<accession>A0A8D9M3B9</accession>
<proteinExistence type="predicted"/>
<dbReference type="PANTHER" id="PTHR33116">
    <property type="entry name" value="REVERSE TRANSCRIPTASE ZINC-BINDING DOMAIN-CONTAINING PROTEIN-RELATED-RELATED"/>
    <property type="match status" value="1"/>
</dbReference>
<gene>
    <name evidence="2" type="ORF">BRAPAZ1V2_A08P04490.2</name>
</gene>
<dbReference type="Proteomes" id="UP000694005">
    <property type="component" value="Chromosome A08"/>
</dbReference>